<evidence type="ECO:0000256" key="5">
    <source>
        <dbReference type="ARBA" id="ARBA00023242"/>
    </source>
</evidence>
<name>A0A336MGN8_CULSO</name>
<dbReference type="GO" id="GO:0006606">
    <property type="term" value="P:protein import into nucleus"/>
    <property type="evidence" value="ECO:0007669"/>
    <property type="project" value="TreeGrafter"/>
</dbReference>
<gene>
    <name evidence="7" type="primary">CSON015154</name>
</gene>
<dbReference type="SMART" id="SM00913">
    <property type="entry name" value="IBN_N"/>
    <property type="match status" value="1"/>
</dbReference>
<dbReference type="OMA" id="NPDQYTI"/>
<dbReference type="InterPro" id="IPR011989">
    <property type="entry name" value="ARM-like"/>
</dbReference>
<keyword evidence="3" id="KW-0813">Transport</keyword>
<dbReference type="InterPro" id="IPR016024">
    <property type="entry name" value="ARM-type_fold"/>
</dbReference>
<dbReference type="InterPro" id="IPR058669">
    <property type="entry name" value="TPR_IPO7/11-like"/>
</dbReference>
<organism evidence="7">
    <name type="scientific">Culicoides sonorensis</name>
    <name type="common">Biting midge</name>
    <dbReference type="NCBI Taxonomy" id="179676"/>
    <lineage>
        <taxon>Eukaryota</taxon>
        <taxon>Metazoa</taxon>
        <taxon>Ecdysozoa</taxon>
        <taxon>Arthropoda</taxon>
        <taxon>Hexapoda</taxon>
        <taxon>Insecta</taxon>
        <taxon>Pterygota</taxon>
        <taxon>Neoptera</taxon>
        <taxon>Endopterygota</taxon>
        <taxon>Diptera</taxon>
        <taxon>Nematocera</taxon>
        <taxon>Chironomoidea</taxon>
        <taxon>Ceratopogonidae</taxon>
        <taxon>Ceratopogoninae</taxon>
        <taxon>Culicoides</taxon>
        <taxon>Monoculicoides</taxon>
    </lineage>
</organism>
<dbReference type="GO" id="GO:0005829">
    <property type="term" value="C:cytosol"/>
    <property type="evidence" value="ECO:0007669"/>
    <property type="project" value="TreeGrafter"/>
</dbReference>
<evidence type="ECO:0000256" key="2">
    <source>
        <dbReference type="ARBA" id="ARBA00007991"/>
    </source>
</evidence>
<dbReference type="Pfam" id="PF03810">
    <property type="entry name" value="IBN_N"/>
    <property type="match status" value="1"/>
</dbReference>
<dbReference type="GO" id="GO:0005635">
    <property type="term" value="C:nuclear envelope"/>
    <property type="evidence" value="ECO:0007669"/>
    <property type="project" value="TreeGrafter"/>
</dbReference>
<accession>A0A336MGN8</accession>
<dbReference type="PROSITE" id="PS50166">
    <property type="entry name" value="IMPORTIN_B_NT"/>
    <property type="match status" value="1"/>
</dbReference>
<feature type="domain" description="Importin N-terminal" evidence="6">
    <location>
        <begin position="33"/>
        <end position="111"/>
    </location>
</feature>
<dbReference type="PANTHER" id="PTHR10997:SF9">
    <property type="entry name" value="IMPORTIN-9"/>
    <property type="match status" value="1"/>
</dbReference>
<dbReference type="InterPro" id="IPR001494">
    <property type="entry name" value="Importin-beta_N"/>
</dbReference>
<dbReference type="PANTHER" id="PTHR10997">
    <property type="entry name" value="IMPORTIN-7, 8, 11"/>
    <property type="match status" value="1"/>
</dbReference>
<evidence type="ECO:0000256" key="1">
    <source>
        <dbReference type="ARBA" id="ARBA00004123"/>
    </source>
</evidence>
<comment type="subcellular location">
    <subcellularLocation>
        <location evidence="1">Nucleus</location>
    </subcellularLocation>
</comment>
<dbReference type="Pfam" id="PF25018">
    <property type="entry name" value="HEAT_IPO9_c"/>
    <property type="match status" value="1"/>
</dbReference>
<protein>
    <submittedName>
        <fullName evidence="7">CSON015154 protein</fullName>
    </submittedName>
</protein>
<evidence type="ECO:0000313" key="7">
    <source>
        <dbReference type="EMBL" id="SSX28089.1"/>
    </source>
</evidence>
<comment type="similarity">
    <text evidence="2">Belongs to the importin beta family.</text>
</comment>
<keyword evidence="5" id="KW-0539">Nucleus</keyword>
<dbReference type="SUPFAM" id="SSF48371">
    <property type="entry name" value="ARM repeat"/>
    <property type="match status" value="1"/>
</dbReference>
<dbReference type="Pfam" id="PF25758">
    <property type="entry name" value="TPR_IPO11"/>
    <property type="match status" value="1"/>
</dbReference>
<dbReference type="VEuPathDB" id="VectorBase:CSON015154"/>
<sequence>MAVAFQDTDAIKLALFDELQKILSPDHNIRTKAEERLNQMKVTDGYGVYLAEMILDTGLDLGLRQLASVMLKQYVEESWMFNDEPDGKLHPLASDQAKKMIKSILPEGLYDPNSKIRSAVAYTISAIASFDWPNDWGELFEIIVKCLNGGNENSVHGAMQVLVEFTYELNTQIIEVGPLILSEVYRIFEADGIYNTKTRACAVEILHSVLKSINLHAENKQQIKDMINPTLTNYVQKLIAGLTAPLGKQSSFKLKMEIVKVLTYMVAEMPKFIHPYLPSILNPIWTLLTQMADVYIKVIVNNEEESPFDTTQEEDQNEEFIKMILQVFEFVHSIVESKKFKQNVSLVLTDLIYIIIIYMQMTEEQGIDWQEDSEKFVEDEDEQGVNYSVRTSGQDILAIIGEEFGDKVLPALSDALTKHVAVADANRAAGQLNWWKIHEASMLAVGSYKALIESNEGLFNLGEYLNLVRGLLQYDVSPYLTGRCLWILARYVDSKIYNVQMMMELIGNIQKALSPEQQMVLKICATRSVYGICTNLQNGNEEQRQCLSQKLVELFDGIFPIIQQSQNTVLGLILETVAGMLSFDSGFTAQISAKVIPLSIAIFLKYHDDRYILDSVQDIMKILSQNPYCSQPLQEKLVPTLVSILNLQGEQTNSAMQDIALNVLETIVKYSQTPLSDALMDTAFPAAVHCILRTEDHSVIQSGGECLRAYLFVSPEQVCRYKNGEGLNWVMQITTMLLNPMNTEFTATFIGRLVITIITKAGSFLGEHIDLLLKAVISKMQLVQALSVMMSLVMTFAHLILIQMDAVLNFLSTVPGPTGEPAMNFVLTNWLNRQHLFYGQYERKVSIMALCKLFEYGISTNDSRLTSVQIKELQPIPGANVKTRAQTQTNQHWVNVPCLVKIFKLLLNELNNIQEVREADQSTEETEDESEVDDLLNTSANGKNFSAMMLYEGEEETDEDDEQMMAELMQDPIFQGNMEETLTKFIQNFSQKKEFELFKPMLSEFDMSILQSINVPTV</sequence>
<evidence type="ECO:0000256" key="3">
    <source>
        <dbReference type="ARBA" id="ARBA00022448"/>
    </source>
</evidence>
<proteinExistence type="inferred from homology"/>
<evidence type="ECO:0000259" key="6">
    <source>
        <dbReference type="PROSITE" id="PS50166"/>
    </source>
</evidence>
<keyword evidence="4" id="KW-0653">Protein transport</keyword>
<evidence type="ECO:0000256" key="4">
    <source>
        <dbReference type="ARBA" id="ARBA00022927"/>
    </source>
</evidence>
<dbReference type="Gene3D" id="1.25.10.10">
    <property type="entry name" value="Leucine-rich Repeat Variant"/>
    <property type="match status" value="1"/>
</dbReference>
<reference evidence="7" key="1">
    <citation type="submission" date="2018-07" db="EMBL/GenBank/DDBJ databases">
        <authorList>
            <person name="Quirk P.G."/>
            <person name="Krulwich T.A."/>
        </authorList>
    </citation>
    <scope>NUCLEOTIDE SEQUENCE</scope>
</reference>
<dbReference type="GO" id="GO:0031267">
    <property type="term" value="F:small GTPase binding"/>
    <property type="evidence" value="ECO:0007669"/>
    <property type="project" value="InterPro"/>
</dbReference>
<dbReference type="EMBL" id="UFQT01000939">
    <property type="protein sequence ID" value="SSX28089.1"/>
    <property type="molecule type" value="Genomic_DNA"/>
</dbReference>
<dbReference type="InterPro" id="IPR056840">
    <property type="entry name" value="HEAT_IPO9_central"/>
</dbReference>
<dbReference type="AlphaFoldDB" id="A0A336MGN8"/>
<dbReference type="FunFam" id="1.25.10.10:FF:000459">
    <property type="entry name" value="ARM repeat superfamily protein"/>
    <property type="match status" value="1"/>
</dbReference>